<dbReference type="RefSeq" id="WP_189638647.1">
    <property type="nucleotide sequence ID" value="NZ_BMZF01000001.1"/>
</dbReference>
<gene>
    <name evidence="7" type="ORF">GCM10008927_01290</name>
</gene>
<evidence type="ECO:0000256" key="3">
    <source>
        <dbReference type="ARBA" id="ARBA00022691"/>
    </source>
</evidence>
<evidence type="ECO:0000256" key="2">
    <source>
        <dbReference type="ARBA" id="ARBA00022679"/>
    </source>
</evidence>
<accession>A0ABQ3CU23</accession>
<dbReference type="EMBL" id="BMZF01000001">
    <property type="protein sequence ID" value="GHA40804.1"/>
    <property type="molecule type" value="Genomic_DNA"/>
</dbReference>
<feature type="active site" description="Nucleophile" evidence="5">
    <location>
        <position position="345"/>
    </location>
</feature>
<evidence type="ECO:0000313" key="7">
    <source>
        <dbReference type="EMBL" id="GHA40804.1"/>
    </source>
</evidence>
<dbReference type="InterPro" id="IPR001678">
    <property type="entry name" value="MeTrfase_RsmB-F_NOP2_dom"/>
</dbReference>
<dbReference type="GO" id="GO:0032259">
    <property type="term" value="P:methylation"/>
    <property type="evidence" value="ECO:0007669"/>
    <property type="project" value="UniProtKB-KW"/>
</dbReference>
<keyword evidence="4 5" id="KW-0694">RNA-binding</keyword>
<reference evidence="8" key="1">
    <citation type="journal article" date="2019" name="Int. J. Syst. Evol. Microbiol.">
        <title>The Global Catalogue of Microorganisms (GCM) 10K type strain sequencing project: providing services to taxonomists for standard genome sequencing and annotation.</title>
        <authorList>
            <consortium name="The Broad Institute Genomics Platform"/>
            <consortium name="The Broad Institute Genome Sequencing Center for Infectious Disease"/>
            <person name="Wu L."/>
            <person name="Ma J."/>
        </authorList>
    </citation>
    <scope>NUCLEOTIDE SEQUENCE [LARGE SCALE GENOMIC DNA]</scope>
    <source>
        <strain evidence="8">KCTC 32465</strain>
    </source>
</reference>
<dbReference type="GO" id="GO:0008168">
    <property type="term" value="F:methyltransferase activity"/>
    <property type="evidence" value="ECO:0007669"/>
    <property type="project" value="UniProtKB-KW"/>
</dbReference>
<feature type="binding site" evidence="5">
    <location>
        <position position="252"/>
    </location>
    <ligand>
        <name>S-adenosyl-L-methionine</name>
        <dbReference type="ChEBI" id="CHEBI:59789"/>
    </ligand>
</feature>
<comment type="similarity">
    <text evidence="5">Belongs to the class I-like SAM-binding methyltransferase superfamily. RsmB/NOP family.</text>
</comment>
<keyword evidence="8" id="KW-1185">Reference proteome</keyword>
<dbReference type="InterPro" id="IPR049560">
    <property type="entry name" value="MeTrfase_RsmB-F_NOP2_cat"/>
</dbReference>
<sequence length="397" mass="43218">MTPAARYASAIDILDQIFDGASAEKTLTNWARKNRFAGSKDRAALRDIVFDCLRCKRSYQYHAGQSGGRGAVLGHVLGNGLKPNDIFSGEGYAPTTLSDAETRAIQTNDSDDIATIYDVPDWVLPMLQESLGNGLIDNLKAIQSRAPIDLRVNMAKTNIKQAQAMLARDDLSTELVDGVKTALRLSKQTRKIPQTDAYKDGQIELQDAGSQQVVLDLPLQDAKTVLDYCAGGGGKSLAMAALAPDASIDAYDKHNDRLGDLSTRAMRAGVDVNILSQDPVLEYKKYDIVVLDVPCSGTGAWRRNPDGKWKLTLDDLDAVTQTQSEILQNAPSLVTNGGRIAYITCSLLNVENTAQVSAFLAKNTRFALEFERKYHLTGAGDGFYLAILKNESILDEI</sequence>
<comment type="caution">
    <text evidence="5">Lacks conserved residue(s) required for the propagation of feature annotation.</text>
</comment>
<protein>
    <submittedName>
        <fullName evidence="7">SAM-dependent methyltransferase</fullName>
    </submittedName>
</protein>
<evidence type="ECO:0000256" key="1">
    <source>
        <dbReference type="ARBA" id="ARBA00022603"/>
    </source>
</evidence>
<organism evidence="7 8">
    <name type="scientific">Paramylibacter ulvae</name>
    <dbReference type="NCBI Taxonomy" id="1651968"/>
    <lineage>
        <taxon>Bacteria</taxon>
        <taxon>Pseudomonadati</taxon>
        <taxon>Pseudomonadota</taxon>
        <taxon>Alphaproteobacteria</taxon>
        <taxon>Rhodobacterales</taxon>
        <taxon>Paracoccaceae</taxon>
        <taxon>Paramylibacter</taxon>
    </lineage>
</organism>
<keyword evidence="2 5" id="KW-0808">Transferase</keyword>
<dbReference type="InterPro" id="IPR023267">
    <property type="entry name" value="RCMT"/>
</dbReference>
<dbReference type="Pfam" id="PF01189">
    <property type="entry name" value="Methyltr_RsmB-F"/>
    <property type="match status" value="1"/>
</dbReference>
<evidence type="ECO:0000256" key="4">
    <source>
        <dbReference type="ARBA" id="ARBA00022884"/>
    </source>
</evidence>
<dbReference type="SUPFAM" id="SSF53335">
    <property type="entry name" value="S-adenosyl-L-methionine-dependent methyltransferases"/>
    <property type="match status" value="1"/>
</dbReference>
<dbReference type="InterPro" id="IPR054728">
    <property type="entry name" value="RsmB-like_ferredoxin"/>
</dbReference>
<feature type="domain" description="SAM-dependent MTase RsmB/NOP-type" evidence="6">
    <location>
        <begin position="138"/>
        <end position="397"/>
    </location>
</feature>
<dbReference type="PANTHER" id="PTHR22807:SF53">
    <property type="entry name" value="RIBOSOMAL RNA SMALL SUBUNIT METHYLTRANSFERASE B-RELATED"/>
    <property type="match status" value="1"/>
</dbReference>
<evidence type="ECO:0000259" key="6">
    <source>
        <dbReference type="PROSITE" id="PS51686"/>
    </source>
</evidence>
<dbReference type="PROSITE" id="PS51686">
    <property type="entry name" value="SAM_MT_RSMB_NOP"/>
    <property type="match status" value="1"/>
</dbReference>
<evidence type="ECO:0000256" key="5">
    <source>
        <dbReference type="PROSITE-ProRule" id="PRU01023"/>
    </source>
</evidence>
<dbReference type="Proteomes" id="UP000634455">
    <property type="component" value="Unassembled WGS sequence"/>
</dbReference>
<comment type="caution">
    <text evidence="7">The sequence shown here is derived from an EMBL/GenBank/DDBJ whole genome shotgun (WGS) entry which is preliminary data.</text>
</comment>
<keyword evidence="3 5" id="KW-0949">S-adenosyl-L-methionine</keyword>
<dbReference type="InterPro" id="IPR029063">
    <property type="entry name" value="SAM-dependent_MTases_sf"/>
</dbReference>
<feature type="binding site" evidence="5">
    <location>
        <position position="292"/>
    </location>
    <ligand>
        <name>S-adenosyl-L-methionine</name>
        <dbReference type="ChEBI" id="CHEBI:59789"/>
    </ligand>
</feature>
<keyword evidence="1 5" id="KW-0489">Methyltransferase</keyword>
<dbReference type="PRINTS" id="PR02008">
    <property type="entry name" value="RCMTFAMILY"/>
</dbReference>
<dbReference type="Gene3D" id="3.30.70.1170">
    <property type="entry name" value="Sun protein, domain 3"/>
    <property type="match status" value="1"/>
</dbReference>
<dbReference type="PANTHER" id="PTHR22807">
    <property type="entry name" value="NOP2 YEAST -RELATED NOL1/NOP2/FMU SUN DOMAIN-CONTAINING"/>
    <property type="match status" value="1"/>
</dbReference>
<name>A0ABQ3CU23_9RHOB</name>
<proteinExistence type="inferred from homology"/>
<dbReference type="Gene3D" id="3.40.50.150">
    <property type="entry name" value="Vaccinia Virus protein VP39"/>
    <property type="match status" value="1"/>
</dbReference>
<evidence type="ECO:0000313" key="8">
    <source>
        <dbReference type="Proteomes" id="UP000634455"/>
    </source>
</evidence>
<dbReference type="Pfam" id="PF22458">
    <property type="entry name" value="RsmF-B_ferredox"/>
    <property type="match status" value="1"/>
</dbReference>